<proteinExistence type="predicted"/>
<dbReference type="AlphaFoldDB" id="A0A2P6NVY9"/>
<reference evidence="3 4" key="1">
    <citation type="journal article" date="2018" name="Genome Biol. Evol.">
        <title>Multiple Roots of Fruiting Body Formation in Amoebozoa.</title>
        <authorList>
            <person name="Hillmann F."/>
            <person name="Forbes G."/>
            <person name="Novohradska S."/>
            <person name="Ferling I."/>
            <person name="Riege K."/>
            <person name="Groth M."/>
            <person name="Westermann M."/>
            <person name="Marz M."/>
            <person name="Spaller T."/>
            <person name="Winckler T."/>
            <person name="Schaap P."/>
            <person name="Glockner G."/>
        </authorList>
    </citation>
    <scope>NUCLEOTIDE SEQUENCE [LARGE SCALE GENOMIC DNA]</scope>
    <source>
        <strain evidence="3 4">Jena</strain>
    </source>
</reference>
<feature type="compositionally biased region" description="Polar residues" evidence="2">
    <location>
        <begin position="59"/>
        <end position="93"/>
    </location>
</feature>
<sequence>MSTYDPTLSYEEDPYGLKSPYPPSSYMDRDILGYNTPYTTFSSSQDPTALLEYILDTPNGVSNDPPSDWNGYNQSGTSDECSSSPQDPTLDFNSSPPISVSPSPPVVPSLSLTNSKSFPVPSTAYTPPARLHTQTQALDKEVQNQQESVEQNEGNGENRSLKRKQQTRTASKLYRERKKTLELQLTERLNRLEDERAALIQKNEKAERLLAEVQAENIRLRAQQESTTKGLQDDRALLLEKLRDMLMQESSDAELVLVLNEIRDIDKVKMGIGACALRRLISAPTIHALMDTGFFENEENLRIMRERRGLEWARDYIMREMQDMTPSQTEGLKKISETRGEELSVISMERMQLIPQLLNAMRALRNDTDDQNSFLNAVTCLEHLRLNLTADNRVMHSGIEQMNDVLTPRQHAIVKTRLNNCCNAVKQLLLFWNALMDADRKAI</sequence>
<gene>
    <name evidence="3" type="ORF">PROFUN_04225</name>
</gene>
<dbReference type="EMBL" id="MDYQ01000014">
    <property type="protein sequence ID" value="PRP88134.1"/>
    <property type="molecule type" value="Genomic_DNA"/>
</dbReference>
<evidence type="ECO:0000313" key="3">
    <source>
        <dbReference type="EMBL" id="PRP88134.1"/>
    </source>
</evidence>
<organism evidence="3 4">
    <name type="scientific">Planoprotostelium fungivorum</name>
    <dbReference type="NCBI Taxonomy" id="1890364"/>
    <lineage>
        <taxon>Eukaryota</taxon>
        <taxon>Amoebozoa</taxon>
        <taxon>Evosea</taxon>
        <taxon>Variosea</taxon>
        <taxon>Cavosteliida</taxon>
        <taxon>Cavosteliaceae</taxon>
        <taxon>Planoprotostelium</taxon>
    </lineage>
</organism>
<evidence type="ECO:0008006" key="5">
    <source>
        <dbReference type="Google" id="ProtNLM"/>
    </source>
</evidence>
<feature type="region of interest" description="Disordered" evidence="2">
    <location>
        <begin position="141"/>
        <end position="172"/>
    </location>
</feature>
<dbReference type="Proteomes" id="UP000241769">
    <property type="component" value="Unassembled WGS sequence"/>
</dbReference>
<dbReference type="OrthoDB" id="10681152at2759"/>
<accession>A0A2P6NVY9</accession>
<name>A0A2P6NVY9_9EUKA</name>
<keyword evidence="1" id="KW-0175">Coiled coil</keyword>
<evidence type="ECO:0000256" key="2">
    <source>
        <dbReference type="SAM" id="MobiDB-lite"/>
    </source>
</evidence>
<feature type="coiled-coil region" evidence="1">
    <location>
        <begin position="175"/>
        <end position="226"/>
    </location>
</feature>
<feature type="region of interest" description="Disordered" evidence="2">
    <location>
        <begin position="55"/>
        <end position="127"/>
    </location>
</feature>
<feature type="region of interest" description="Disordered" evidence="2">
    <location>
        <begin position="1"/>
        <end position="28"/>
    </location>
</feature>
<comment type="caution">
    <text evidence="3">The sequence shown here is derived from an EMBL/GenBank/DDBJ whole genome shotgun (WGS) entry which is preliminary data.</text>
</comment>
<feature type="compositionally biased region" description="Low complexity" evidence="2">
    <location>
        <begin position="143"/>
        <end position="158"/>
    </location>
</feature>
<protein>
    <recommendedName>
        <fullName evidence="5">BZIP domain-containing protein</fullName>
    </recommendedName>
</protein>
<dbReference type="InParanoid" id="A0A2P6NVY9"/>
<evidence type="ECO:0000313" key="4">
    <source>
        <dbReference type="Proteomes" id="UP000241769"/>
    </source>
</evidence>
<evidence type="ECO:0000256" key="1">
    <source>
        <dbReference type="SAM" id="Coils"/>
    </source>
</evidence>
<dbReference type="CDD" id="cd14686">
    <property type="entry name" value="bZIP"/>
    <property type="match status" value="1"/>
</dbReference>
<keyword evidence="4" id="KW-1185">Reference proteome</keyword>